<name>X1GWS2_9ZZZZ</name>
<keyword evidence="4" id="KW-0067">ATP-binding</keyword>
<dbReference type="InterPro" id="IPR009080">
    <property type="entry name" value="tRNAsynth_Ia_anticodon-bd"/>
</dbReference>
<evidence type="ECO:0000259" key="10">
    <source>
        <dbReference type="Pfam" id="PF10458"/>
    </source>
</evidence>
<dbReference type="EMBL" id="BARU01032914">
    <property type="protein sequence ID" value="GAH62386.1"/>
    <property type="molecule type" value="Genomic_DNA"/>
</dbReference>
<evidence type="ECO:0000256" key="6">
    <source>
        <dbReference type="ARBA" id="ARBA00023146"/>
    </source>
</evidence>
<evidence type="ECO:0000313" key="11">
    <source>
        <dbReference type="EMBL" id="GAH62386.1"/>
    </source>
</evidence>
<dbReference type="PANTHER" id="PTHR11946:SF93">
    <property type="entry name" value="VALINE--TRNA LIGASE, CHLOROPLASTIC_MITOCHONDRIAL 2"/>
    <property type="match status" value="1"/>
</dbReference>
<evidence type="ECO:0000256" key="8">
    <source>
        <dbReference type="ARBA" id="ARBA00047552"/>
    </source>
</evidence>
<dbReference type="GO" id="GO:0004832">
    <property type="term" value="F:valine-tRNA ligase activity"/>
    <property type="evidence" value="ECO:0007669"/>
    <property type="project" value="UniProtKB-EC"/>
</dbReference>
<dbReference type="InterPro" id="IPR002303">
    <property type="entry name" value="Valyl-tRNA_ligase"/>
</dbReference>
<keyword evidence="2" id="KW-0436">Ligase</keyword>
<evidence type="ECO:0000256" key="2">
    <source>
        <dbReference type="ARBA" id="ARBA00022598"/>
    </source>
</evidence>
<keyword evidence="3" id="KW-0547">Nucleotide-binding</keyword>
<dbReference type="SUPFAM" id="SSF46589">
    <property type="entry name" value="tRNA-binding arm"/>
    <property type="match status" value="1"/>
</dbReference>
<evidence type="ECO:0000256" key="1">
    <source>
        <dbReference type="ARBA" id="ARBA00013169"/>
    </source>
</evidence>
<proteinExistence type="predicted"/>
<evidence type="ECO:0000256" key="7">
    <source>
        <dbReference type="ARBA" id="ARBA00029936"/>
    </source>
</evidence>
<sequence>PPAERVMGAVIEIIHSIRNARAQYKVESARWIEAQVYAGELTPAITPYSPAIQTLARARPVTFLARREEAPPGESILALVLKDAEVVIPMESMVDLQAEGERLQKEIEQSQAEVARLEARLKDKAFLTKAPAAVVDRERDKLAIRKDKLERLKQQLGRFD</sequence>
<dbReference type="GO" id="GO:0005829">
    <property type="term" value="C:cytosol"/>
    <property type="evidence" value="ECO:0007669"/>
    <property type="project" value="TreeGrafter"/>
</dbReference>
<comment type="catalytic activity">
    <reaction evidence="8">
        <text>tRNA(Val) + L-valine + ATP = L-valyl-tRNA(Val) + AMP + diphosphate</text>
        <dbReference type="Rhea" id="RHEA:10704"/>
        <dbReference type="Rhea" id="RHEA-COMP:9672"/>
        <dbReference type="Rhea" id="RHEA-COMP:9708"/>
        <dbReference type="ChEBI" id="CHEBI:30616"/>
        <dbReference type="ChEBI" id="CHEBI:33019"/>
        <dbReference type="ChEBI" id="CHEBI:57762"/>
        <dbReference type="ChEBI" id="CHEBI:78442"/>
        <dbReference type="ChEBI" id="CHEBI:78537"/>
        <dbReference type="ChEBI" id="CHEBI:456215"/>
        <dbReference type="EC" id="6.1.1.9"/>
    </reaction>
</comment>
<dbReference type="SUPFAM" id="SSF47323">
    <property type="entry name" value="Anticodon-binding domain of a subclass of class I aminoacyl-tRNA synthetases"/>
    <property type="match status" value="1"/>
</dbReference>
<dbReference type="Gene3D" id="1.10.287.380">
    <property type="entry name" value="Valyl-tRNA synthetase, C-terminal domain"/>
    <property type="match status" value="1"/>
</dbReference>
<dbReference type="InterPro" id="IPR010978">
    <property type="entry name" value="tRNA-bd_arm"/>
</dbReference>
<evidence type="ECO:0000256" key="3">
    <source>
        <dbReference type="ARBA" id="ARBA00022741"/>
    </source>
</evidence>
<dbReference type="PANTHER" id="PTHR11946">
    <property type="entry name" value="VALYL-TRNA SYNTHETASES"/>
    <property type="match status" value="1"/>
</dbReference>
<organism evidence="11">
    <name type="scientific">marine sediment metagenome</name>
    <dbReference type="NCBI Taxonomy" id="412755"/>
    <lineage>
        <taxon>unclassified sequences</taxon>
        <taxon>metagenomes</taxon>
        <taxon>ecological metagenomes</taxon>
    </lineage>
</organism>
<dbReference type="Pfam" id="PF10458">
    <property type="entry name" value="Val_tRNA-synt_C"/>
    <property type="match status" value="1"/>
</dbReference>
<accession>X1GWS2</accession>
<keyword evidence="6" id="KW-0030">Aminoacyl-tRNA synthetase</keyword>
<feature type="non-terminal residue" evidence="11">
    <location>
        <position position="1"/>
    </location>
</feature>
<dbReference type="GO" id="GO:0006438">
    <property type="term" value="P:valyl-tRNA aminoacylation"/>
    <property type="evidence" value="ECO:0007669"/>
    <property type="project" value="InterPro"/>
</dbReference>
<comment type="caution">
    <text evidence="11">The sequence shown here is derived from an EMBL/GenBank/DDBJ whole genome shotgun (WGS) entry which is preliminary data.</text>
</comment>
<protein>
    <recommendedName>
        <fullName evidence="1">valine--tRNA ligase</fullName>
        <ecNumber evidence="1">6.1.1.9</ecNumber>
    </recommendedName>
    <alternativeName>
        <fullName evidence="7">Valyl-tRNA synthetase</fullName>
    </alternativeName>
</protein>
<dbReference type="AlphaFoldDB" id="X1GWS2"/>
<keyword evidence="5" id="KW-0648">Protein biosynthesis</keyword>
<dbReference type="GO" id="GO:0005524">
    <property type="term" value="F:ATP binding"/>
    <property type="evidence" value="ECO:0007669"/>
    <property type="project" value="UniProtKB-KW"/>
</dbReference>
<dbReference type="InterPro" id="IPR037118">
    <property type="entry name" value="Val-tRNA_synth_C_sf"/>
</dbReference>
<keyword evidence="9" id="KW-0175">Coiled coil</keyword>
<dbReference type="InterPro" id="IPR019499">
    <property type="entry name" value="Val-tRNA_synth_tRNA-bd"/>
</dbReference>
<dbReference type="EC" id="6.1.1.9" evidence="1"/>
<evidence type="ECO:0000256" key="4">
    <source>
        <dbReference type="ARBA" id="ARBA00022840"/>
    </source>
</evidence>
<feature type="domain" description="Valyl-tRNA synthetase tRNA-binding arm" evidence="10">
    <location>
        <begin position="95"/>
        <end position="158"/>
    </location>
</feature>
<gene>
    <name evidence="11" type="ORF">S03H2_51839</name>
</gene>
<dbReference type="FunFam" id="1.10.287.380:FF:000001">
    <property type="entry name" value="Valine--tRNA ligase"/>
    <property type="match status" value="1"/>
</dbReference>
<evidence type="ECO:0000256" key="5">
    <source>
        <dbReference type="ARBA" id="ARBA00022917"/>
    </source>
</evidence>
<feature type="coiled-coil region" evidence="9">
    <location>
        <begin position="93"/>
        <end position="155"/>
    </location>
</feature>
<reference evidence="11" key="1">
    <citation type="journal article" date="2014" name="Front. Microbiol.">
        <title>High frequency of phylogenetically diverse reductive dehalogenase-homologous genes in deep subseafloor sedimentary metagenomes.</title>
        <authorList>
            <person name="Kawai M."/>
            <person name="Futagami T."/>
            <person name="Toyoda A."/>
            <person name="Takaki Y."/>
            <person name="Nishi S."/>
            <person name="Hori S."/>
            <person name="Arai W."/>
            <person name="Tsubouchi T."/>
            <person name="Morono Y."/>
            <person name="Uchiyama I."/>
            <person name="Ito T."/>
            <person name="Fujiyama A."/>
            <person name="Inagaki F."/>
            <person name="Takami H."/>
        </authorList>
    </citation>
    <scope>NUCLEOTIDE SEQUENCE</scope>
    <source>
        <strain evidence="11">Expedition CK06-06</strain>
    </source>
</reference>
<evidence type="ECO:0000256" key="9">
    <source>
        <dbReference type="SAM" id="Coils"/>
    </source>
</evidence>